<feature type="transmembrane region" description="Helical" evidence="6">
    <location>
        <begin position="323"/>
        <end position="345"/>
    </location>
</feature>
<evidence type="ECO:0000256" key="2">
    <source>
        <dbReference type="ARBA" id="ARBA00010199"/>
    </source>
</evidence>
<keyword evidence="8" id="KW-1185">Reference proteome</keyword>
<keyword evidence="3 6" id="KW-0812">Transmembrane</keyword>
<feature type="transmembrane region" description="Helical" evidence="6">
    <location>
        <begin position="202"/>
        <end position="223"/>
    </location>
</feature>
<evidence type="ECO:0000313" key="8">
    <source>
        <dbReference type="Proteomes" id="UP000678276"/>
    </source>
</evidence>
<name>A0ABS4BIU8_9HYPH</name>
<dbReference type="NCBIfam" id="TIGR00797">
    <property type="entry name" value="matE"/>
    <property type="match status" value="1"/>
</dbReference>
<protein>
    <submittedName>
        <fullName evidence="7">MATE family efflux transporter</fullName>
    </submittedName>
</protein>
<feature type="transmembrane region" description="Helical" evidence="6">
    <location>
        <begin position="253"/>
        <end position="271"/>
    </location>
</feature>
<comment type="caution">
    <text evidence="7">The sequence shown here is derived from an EMBL/GenBank/DDBJ whole genome shotgun (WGS) entry which is preliminary data.</text>
</comment>
<dbReference type="InterPro" id="IPR044644">
    <property type="entry name" value="DinF-like"/>
</dbReference>
<dbReference type="Pfam" id="PF01554">
    <property type="entry name" value="MatE"/>
    <property type="match status" value="2"/>
</dbReference>
<reference evidence="7 8" key="1">
    <citation type="submission" date="2021-04" db="EMBL/GenBank/DDBJ databases">
        <title>Whole genome sequence of Jiella sp. KSK16Y-1.</title>
        <authorList>
            <person name="Tuo L."/>
        </authorList>
    </citation>
    <scope>NUCLEOTIDE SEQUENCE [LARGE SCALE GENOMIC DNA]</scope>
    <source>
        <strain evidence="7 8">KSK16Y-1</strain>
    </source>
</reference>
<evidence type="ECO:0000256" key="6">
    <source>
        <dbReference type="SAM" id="Phobius"/>
    </source>
</evidence>
<organism evidence="7 8">
    <name type="scientific">Jiella mangrovi</name>
    <dbReference type="NCBI Taxonomy" id="2821407"/>
    <lineage>
        <taxon>Bacteria</taxon>
        <taxon>Pseudomonadati</taxon>
        <taxon>Pseudomonadota</taxon>
        <taxon>Alphaproteobacteria</taxon>
        <taxon>Hyphomicrobiales</taxon>
        <taxon>Aurantimonadaceae</taxon>
        <taxon>Jiella</taxon>
    </lineage>
</organism>
<feature type="transmembrane region" description="Helical" evidence="6">
    <location>
        <begin position="277"/>
        <end position="296"/>
    </location>
</feature>
<evidence type="ECO:0000256" key="1">
    <source>
        <dbReference type="ARBA" id="ARBA00004141"/>
    </source>
</evidence>
<dbReference type="PANTHER" id="PTHR42893">
    <property type="entry name" value="PROTEIN DETOXIFICATION 44, CHLOROPLASTIC-RELATED"/>
    <property type="match status" value="1"/>
</dbReference>
<accession>A0ABS4BIU8</accession>
<evidence type="ECO:0000256" key="3">
    <source>
        <dbReference type="ARBA" id="ARBA00022692"/>
    </source>
</evidence>
<dbReference type="PANTHER" id="PTHR42893:SF46">
    <property type="entry name" value="PROTEIN DETOXIFICATION 44, CHLOROPLASTIC"/>
    <property type="match status" value="1"/>
</dbReference>
<comment type="similarity">
    <text evidence="2">Belongs to the multi antimicrobial extrusion (MATE) (TC 2.A.66.1) family.</text>
</comment>
<dbReference type="InterPro" id="IPR002528">
    <property type="entry name" value="MATE_fam"/>
</dbReference>
<dbReference type="EMBL" id="JAGJCF010000010">
    <property type="protein sequence ID" value="MBP0616689.1"/>
    <property type="molecule type" value="Genomic_DNA"/>
</dbReference>
<feature type="transmembrane region" description="Helical" evidence="6">
    <location>
        <begin position="398"/>
        <end position="417"/>
    </location>
</feature>
<feature type="transmembrane region" description="Helical" evidence="6">
    <location>
        <begin position="101"/>
        <end position="123"/>
    </location>
</feature>
<sequence length="465" mass="48537">MTISRSEPATDEVGEPFEVNHRKVLAITLPMTLAFLTTPLLGMTDIAVIGRIGDAETLGGLVVGALVFDFVFAVCNFLRAGTTGLTAQALGARRPREVEAVFFRAAILSLAIGLGLIVAEPLLMHLGLLAIAPGPNVAEAASTYVFVRMFSAPFALTNYAILGSVLGRGRSGLALVLQIVVNGTNIALSILFGLVLGWGITGVALGTICGEAAGCLAGLVVLARGFSAGRLPRLEEVFDWGGFRQMLGVNRDIMIRSFCLLAGFTLFTRLGAGFGPVTLAANGLLMTIFMTGSYFLDGVATASEQLAGVAVGARRRLAFDRTVSLTSLWGGFIAAALAAIILIGGEALIDFLTTDPDVRAAARIFLPWAAATPIVGALAFVMDGIYIGATWSRAMRDMMILSLLVFVALGYALTPVFGNHGLWLALEVFLGLRGASLLAVLPRQRGRTFGPGPGAPAGTHSTPAT</sequence>
<dbReference type="Proteomes" id="UP000678276">
    <property type="component" value="Unassembled WGS sequence"/>
</dbReference>
<feature type="transmembrane region" description="Helical" evidence="6">
    <location>
        <begin position="24"/>
        <end position="52"/>
    </location>
</feature>
<proteinExistence type="inferred from homology"/>
<gene>
    <name evidence="7" type="ORF">J6595_13960</name>
</gene>
<evidence type="ECO:0000313" key="7">
    <source>
        <dbReference type="EMBL" id="MBP0616689.1"/>
    </source>
</evidence>
<feature type="transmembrane region" description="Helical" evidence="6">
    <location>
        <begin position="365"/>
        <end position="386"/>
    </location>
</feature>
<evidence type="ECO:0000256" key="5">
    <source>
        <dbReference type="ARBA" id="ARBA00023136"/>
    </source>
</evidence>
<feature type="transmembrane region" description="Helical" evidence="6">
    <location>
        <begin position="173"/>
        <end position="196"/>
    </location>
</feature>
<dbReference type="CDD" id="cd13136">
    <property type="entry name" value="MATE_DinF_like"/>
    <property type="match status" value="1"/>
</dbReference>
<feature type="transmembrane region" description="Helical" evidence="6">
    <location>
        <begin position="58"/>
        <end position="80"/>
    </location>
</feature>
<keyword evidence="4 6" id="KW-1133">Transmembrane helix</keyword>
<feature type="transmembrane region" description="Helical" evidence="6">
    <location>
        <begin position="143"/>
        <end position="161"/>
    </location>
</feature>
<keyword evidence="5 6" id="KW-0472">Membrane</keyword>
<evidence type="ECO:0000256" key="4">
    <source>
        <dbReference type="ARBA" id="ARBA00022989"/>
    </source>
</evidence>
<comment type="subcellular location">
    <subcellularLocation>
        <location evidence="1">Membrane</location>
        <topology evidence="1">Multi-pass membrane protein</topology>
    </subcellularLocation>
</comment>